<reference evidence="2" key="1">
    <citation type="journal article" date="2014" name="Int. J. Syst. Evol. Microbiol.">
        <title>Complete genome sequence of Corynebacterium casei LMG S-19264T (=DSM 44701T), isolated from a smear-ripened cheese.</title>
        <authorList>
            <consortium name="US DOE Joint Genome Institute (JGI-PGF)"/>
            <person name="Walter F."/>
            <person name="Albersmeier A."/>
            <person name="Kalinowski J."/>
            <person name="Ruckert C."/>
        </authorList>
    </citation>
    <scope>NUCLEOTIDE SEQUENCE</scope>
    <source>
        <strain evidence="2">CGMCC 4.7201</strain>
    </source>
</reference>
<dbReference type="RefSeq" id="WP_189132385.1">
    <property type="nucleotide sequence ID" value="NZ_BMMS01000013.1"/>
</dbReference>
<dbReference type="PANTHER" id="PTHR34293">
    <property type="entry name" value="HTH-TYPE TRANSCRIPTIONAL REGULATOR TRMBL2"/>
    <property type="match status" value="1"/>
</dbReference>
<evidence type="ECO:0000313" key="2">
    <source>
        <dbReference type="EMBL" id="GGO89385.1"/>
    </source>
</evidence>
<comment type="caution">
    <text evidence="2">The sequence shown here is derived from an EMBL/GenBank/DDBJ whole genome shotgun (WGS) entry which is preliminary data.</text>
</comment>
<evidence type="ECO:0000259" key="1">
    <source>
        <dbReference type="SMART" id="SM00421"/>
    </source>
</evidence>
<dbReference type="Pfam" id="PF01978">
    <property type="entry name" value="TrmB"/>
    <property type="match status" value="1"/>
</dbReference>
<dbReference type="EMBL" id="BMMS01000013">
    <property type="protein sequence ID" value="GGO89385.1"/>
    <property type="molecule type" value="Genomic_DNA"/>
</dbReference>
<reference evidence="2" key="2">
    <citation type="submission" date="2020-09" db="EMBL/GenBank/DDBJ databases">
        <authorList>
            <person name="Sun Q."/>
            <person name="Zhou Y."/>
        </authorList>
    </citation>
    <scope>NUCLEOTIDE SEQUENCE</scope>
    <source>
        <strain evidence="2">CGMCC 4.7201</strain>
    </source>
</reference>
<dbReference type="InterPro" id="IPR002831">
    <property type="entry name" value="Tscrpt_reg_TrmB_N"/>
</dbReference>
<dbReference type="SMART" id="SM00421">
    <property type="entry name" value="HTH_LUXR"/>
    <property type="match status" value="1"/>
</dbReference>
<dbReference type="InterPro" id="IPR016032">
    <property type="entry name" value="Sig_transdc_resp-reg_C-effctor"/>
</dbReference>
<dbReference type="GO" id="GO:0006355">
    <property type="term" value="P:regulation of DNA-templated transcription"/>
    <property type="evidence" value="ECO:0007669"/>
    <property type="project" value="InterPro"/>
</dbReference>
<dbReference type="Gene3D" id="1.10.10.10">
    <property type="entry name" value="Winged helix-like DNA-binding domain superfamily/Winged helix DNA-binding domain"/>
    <property type="match status" value="2"/>
</dbReference>
<dbReference type="AlphaFoldDB" id="A0A918DXK8"/>
<proteinExistence type="predicted"/>
<accession>A0A918DXK8</accession>
<feature type="domain" description="HTH luxR-type" evidence="1">
    <location>
        <begin position="264"/>
        <end position="321"/>
    </location>
</feature>
<protein>
    <submittedName>
        <fullName evidence="2">Transcriptional regulator</fullName>
    </submittedName>
</protein>
<organism evidence="2 3">
    <name type="scientific">Wenjunlia tyrosinilytica</name>
    <dbReference type="NCBI Taxonomy" id="1544741"/>
    <lineage>
        <taxon>Bacteria</taxon>
        <taxon>Bacillati</taxon>
        <taxon>Actinomycetota</taxon>
        <taxon>Actinomycetes</taxon>
        <taxon>Kitasatosporales</taxon>
        <taxon>Streptomycetaceae</taxon>
        <taxon>Wenjunlia</taxon>
    </lineage>
</organism>
<dbReference type="SUPFAM" id="SSF46894">
    <property type="entry name" value="C-terminal effector domain of the bipartite response regulators"/>
    <property type="match status" value="1"/>
</dbReference>
<dbReference type="GO" id="GO:0003677">
    <property type="term" value="F:DNA binding"/>
    <property type="evidence" value="ECO:0007669"/>
    <property type="project" value="InterPro"/>
</dbReference>
<sequence>MSDEVLPTHLRRLGLEDREARTYLAMLSTGPTTVAELSERLGEDPLGIRQSVDRLIEQGLATSCGREDSAVAPTEPGIALDRLTHARTSELRQAHIAAINAYRGYRRSVHPQATDDLVEVITGPQIMERIWHIEGAAGSEVLRFDSPPYHIPAGPNAAEGRNLERGVEYRVVYSTSAVQNSSYYARNIKPCIAAGEQARVLPTVPVKLTIFDRRVAIVSMSFVEAEVNDSMLIVRPSSLLSALTGLFETSWRSAFPLHFGDRVPPALRPVQSRILELLGSGVTDETIAELLGISRRTLSRNLEQLTSTAGAATRFQLALHAARQGWI</sequence>
<evidence type="ECO:0000313" key="3">
    <source>
        <dbReference type="Proteomes" id="UP000641932"/>
    </source>
</evidence>
<name>A0A918DXK8_9ACTN</name>
<dbReference type="SUPFAM" id="SSF46785">
    <property type="entry name" value="Winged helix' DNA-binding domain"/>
    <property type="match status" value="1"/>
</dbReference>
<dbReference type="Proteomes" id="UP000641932">
    <property type="component" value="Unassembled WGS sequence"/>
</dbReference>
<dbReference type="InterPro" id="IPR036390">
    <property type="entry name" value="WH_DNA-bd_sf"/>
</dbReference>
<dbReference type="PANTHER" id="PTHR34293:SF1">
    <property type="entry name" value="HTH-TYPE TRANSCRIPTIONAL REGULATOR TRMBL2"/>
    <property type="match status" value="1"/>
</dbReference>
<dbReference type="InterPro" id="IPR000792">
    <property type="entry name" value="Tscrpt_reg_LuxR_C"/>
</dbReference>
<dbReference type="InterPro" id="IPR036388">
    <property type="entry name" value="WH-like_DNA-bd_sf"/>
</dbReference>
<dbReference type="InterPro" id="IPR051797">
    <property type="entry name" value="TrmB-like"/>
</dbReference>
<gene>
    <name evidence="2" type="ORF">GCM10012280_32400</name>
</gene>
<keyword evidence="3" id="KW-1185">Reference proteome</keyword>